<reference evidence="2" key="1">
    <citation type="submission" date="2017-10" db="EMBL/GenBank/DDBJ databases">
        <title>Draft genome sequences of strains TRE 1, TRE 9, TRE H and TRI 7, isolated from tamarins, belonging to four potential novel Bifidobacterium species.</title>
        <authorList>
            <person name="Mattarelli P."/>
            <person name="Modesto M."/>
            <person name="Puglisi E."/>
            <person name="Morelli L."/>
            <person name="Bonetti A."/>
            <person name="Spezio C."/>
            <person name="Sandri C."/>
        </authorList>
    </citation>
    <scope>NUCLEOTIDE SEQUENCE [LARGE SCALE GENOMIC DNA]</scope>
    <source>
        <strain evidence="2">TREH</strain>
    </source>
</reference>
<dbReference type="EMBL" id="PEBJ01000007">
    <property type="protein sequence ID" value="PJM76411.1"/>
    <property type="molecule type" value="Genomic_DNA"/>
</dbReference>
<gene>
    <name evidence="1" type="ORF">CSQ86_09210</name>
</gene>
<keyword evidence="2" id="KW-1185">Reference proteome</keyword>
<name>A0A2M9HI10_9BIFI</name>
<dbReference type="GO" id="GO:0006355">
    <property type="term" value="P:regulation of DNA-templated transcription"/>
    <property type="evidence" value="ECO:0007669"/>
    <property type="project" value="InterPro"/>
</dbReference>
<sequence length="97" mass="10721">MSTATVSASVDTNTKTVANAYIKQAGLTPNELIRNLWESIASTGVVPEFGDSGSKRKQEMLHAFQESQDIIAALPRGTELDTMSYDDMRKELENREI</sequence>
<dbReference type="Gene3D" id="1.10.1220.10">
    <property type="entry name" value="Met repressor-like"/>
    <property type="match status" value="1"/>
</dbReference>
<dbReference type="InterPro" id="IPR013321">
    <property type="entry name" value="Arc_rbn_hlx_hlx"/>
</dbReference>
<evidence type="ECO:0000313" key="2">
    <source>
        <dbReference type="Proteomes" id="UP000229239"/>
    </source>
</evidence>
<proteinExistence type="predicted"/>
<dbReference type="Proteomes" id="UP000229239">
    <property type="component" value="Unassembled WGS sequence"/>
</dbReference>
<evidence type="ECO:0000313" key="1">
    <source>
        <dbReference type="EMBL" id="PJM76411.1"/>
    </source>
</evidence>
<dbReference type="AlphaFoldDB" id="A0A2M9HI10"/>
<dbReference type="OrthoDB" id="3174770at2"/>
<protein>
    <submittedName>
        <fullName evidence="1">Uncharacterized protein</fullName>
    </submittedName>
</protein>
<organism evidence="1 2">
    <name type="scientific">Bifidobacterium felsineum</name>
    <dbReference type="NCBI Taxonomy" id="2045440"/>
    <lineage>
        <taxon>Bacteria</taxon>
        <taxon>Bacillati</taxon>
        <taxon>Actinomycetota</taxon>
        <taxon>Actinomycetes</taxon>
        <taxon>Bifidobacteriales</taxon>
        <taxon>Bifidobacteriaceae</taxon>
        <taxon>Bifidobacterium</taxon>
    </lineage>
</organism>
<comment type="caution">
    <text evidence="1">The sequence shown here is derived from an EMBL/GenBank/DDBJ whole genome shotgun (WGS) entry which is preliminary data.</text>
</comment>
<accession>A0A2M9HI10</accession>
<dbReference type="RefSeq" id="WP_100494854.1">
    <property type="nucleotide sequence ID" value="NZ_PEBJ01000007.1"/>
</dbReference>
<dbReference type="Pfam" id="PF04221">
    <property type="entry name" value="RelB"/>
    <property type="match status" value="1"/>
</dbReference>
<dbReference type="InterPro" id="IPR007337">
    <property type="entry name" value="RelB/DinJ"/>
</dbReference>